<feature type="chain" id="PRO_5046823309" description="DUF461 domain-containing protein" evidence="2">
    <location>
        <begin position="20"/>
        <end position="202"/>
    </location>
</feature>
<evidence type="ECO:0000256" key="2">
    <source>
        <dbReference type="SAM" id="SignalP"/>
    </source>
</evidence>
<feature type="compositionally biased region" description="Low complexity" evidence="1">
    <location>
        <begin position="30"/>
        <end position="45"/>
    </location>
</feature>
<evidence type="ECO:0000256" key="1">
    <source>
        <dbReference type="SAM" id="MobiDB-lite"/>
    </source>
</evidence>
<dbReference type="Gene3D" id="2.60.40.10">
    <property type="entry name" value="Immunoglobulins"/>
    <property type="match status" value="1"/>
</dbReference>
<organism evidence="3 4">
    <name type="scientific">Streptomyces fuscus</name>
    <dbReference type="NCBI Taxonomy" id="3048495"/>
    <lineage>
        <taxon>Bacteria</taxon>
        <taxon>Bacillati</taxon>
        <taxon>Actinomycetota</taxon>
        <taxon>Actinomycetes</taxon>
        <taxon>Kitasatosporales</taxon>
        <taxon>Streptomycetaceae</taxon>
        <taxon>Streptomyces</taxon>
    </lineage>
</organism>
<evidence type="ECO:0008006" key="5">
    <source>
        <dbReference type="Google" id="ProtNLM"/>
    </source>
</evidence>
<dbReference type="RefSeq" id="WP_285433033.1">
    <property type="nucleotide sequence ID" value="NZ_JASJUS010000012.1"/>
</dbReference>
<feature type="compositionally biased region" description="Polar residues" evidence="1">
    <location>
        <begin position="166"/>
        <end position="178"/>
    </location>
</feature>
<protein>
    <recommendedName>
        <fullName evidence="5">DUF461 domain-containing protein</fullName>
    </recommendedName>
</protein>
<keyword evidence="2" id="KW-0732">Signal</keyword>
<feature type="signal peptide" evidence="2">
    <location>
        <begin position="1"/>
        <end position="19"/>
    </location>
</feature>
<reference evidence="3 4" key="1">
    <citation type="submission" date="2023-05" db="EMBL/GenBank/DDBJ databases">
        <title>Streptomyces fuscus sp. nov., a brown-black pigment producing actinomyces isolated from dry sand of Sea duck farm.</title>
        <authorList>
            <person name="Xie J."/>
            <person name="Shen N."/>
        </authorList>
    </citation>
    <scope>NUCLEOTIDE SEQUENCE [LARGE SCALE GENOMIC DNA]</scope>
    <source>
        <strain evidence="3 4">GXMU-J15</strain>
    </source>
</reference>
<dbReference type="Proteomes" id="UP001241926">
    <property type="component" value="Unassembled WGS sequence"/>
</dbReference>
<accession>A0ABT7IZ02</accession>
<keyword evidence="4" id="KW-1185">Reference proteome</keyword>
<proteinExistence type="predicted"/>
<dbReference type="InterPro" id="IPR013783">
    <property type="entry name" value="Ig-like_fold"/>
</dbReference>
<comment type="caution">
    <text evidence="3">The sequence shown here is derived from an EMBL/GenBank/DDBJ whole genome shotgun (WGS) entry which is preliminary data.</text>
</comment>
<feature type="region of interest" description="Disordered" evidence="1">
    <location>
        <begin position="25"/>
        <end position="74"/>
    </location>
</feature>
<dbReference type="PROSITE" id="PS51257">
    <property type="entry name" value="PROKAR_LIPOPROTEIN"/>
    <property type="match status" value="1"/>
</dbReference>
<dbReference type="EMBL" id="JASJUS010000012">
    <property type="protein sequence ID" value="MDL2077823.1"/>
    <property type="molecule type" value="Genomic_DNA"/>
</dbReference>
<gene>
    <name evidence="3" type="ORF">QNN03_15385</name>
</gene>
<evidence type="ECO:0000313" key="4">
    <source>
        <dbReference type="Proteomes" id="UP001241926"/>
    </source>
</evidence>
<sequence length="202" mass="19991">MTSAMARVLLAAAVTAALAATAACGGTESGGQQTRATGAQQSGATSDADRLASVFPGSDGGGSTSAIKLPRTQPGEPVVGTVHIGGAEKPVQLQDITWNSSQAQGEISQSCVGEVPPEGCDVAIKVTPTQPGPYSGELAFAMGDGSTFTVPVSGEAVGETDRTSAPPAQTTDTGQIPNTDVPPTDAVPTGVPTQVPSGYEIP</sequence>
<evidence type="ECO:0000313" key="3">
    <source>
        <dbReference type="EMBL" id="MDL2077823.1"/>
    </source>
</evidence>
<name>A0ABT7IZ02_9ACTN</name>
<feature type="region of interest" description="Disordered" evidence="1">
    <location>
        <begin position="155"/>
        <end position="202"/>
    </location>
</feature>